<protein>
    <recommendedName>
        <fullName evidence="1">Nucleotidyl transferase domain-containing protein</fullName>
    </recommendedName>
</protein>
<reference evidence="2 3" key="1">
    <citation type="journal article" date="2019" name="Nat. Microbiol.">
        <title>Mediterranean grassland soil C-N compound turnover is dependent on rainfall and depth, and is mediated by genomically divergent microorganisms.</title>
        <authorList>
            <person name="Diamond S."/>
            <person name="Andeer P.F."/>
            <person name="Li Z."/>
            <person name="Crits-Christoph A."/>
            <person name="Burstein D."/>
            <person name="Anantharaman K."/>
            <person name="Lane K.R."/>
            <person name="Thomas B.C."/>
            <person name="Pan C."/>
            <person name="Northen T.R."/>
            <person name="Banfield J.F."/>
        </authorList>
    </citation>
    <scope>NUCLEOTIDE SEQUENCE [LARGE SCALE GENOMIC DNA]</scope>
    <source>
        <strain evidence="2">WS_10</strain>
    </source>
</reference>
<dbReference type="PANTHER" id="PTHR22572">
    <property type="entry name" value="SUGAR-1-PHOSPHATE GUANYL TRANSFERASE"/>
    <property type="match status" value="1"/>
</dbReference>
<dbReference type="Gene3D" id="3.90.550.10">
    <property type="entry name" value="Spore Coat Polysaccharide Biosynthesis Protein SpsA, Chain A"/>
    <property type="match status" value="1"/>
</dbReference>
<feature type="domain" description="Nucleotidyl transferase" evidence="1">
    <location>
        <begin position="4"/>
        <end position="91"/>
    </location>
</feature>
<name>A0A538TZ23_UNCEI</name>
<sequence length="96" mass="10688">MDDARASGRVETDDGRVTRFVEKDAAHQGPAWVNGGCYAFAPALWAWLPHGPSSLERDTLPRLARAGELVAHRLDGGFWDIGTPQDRERAERRFAE</sequence>
<evidence type="ECO:0000313" key="3">
    <source>
        <dbReference type="Proteomes" id="UP000319836"/>
    </source>
</evidence>
<accession>A0A538TZ23</accession>
<evidence type="ECO:0000259" key="1">
    <source>
        <dbReference type="Pfam" id="PF00483"/>
    </source>
</evidence>
<dbReference type="AlphaFoldDB" id="A0A538TZ23"/>
<dbReference type="InterPro" id="IPR005835">
    <property type="entry name" value="NTP_transferase_dom"/>
</dbReference>
<dbReference type="InterPro" id="IPR050486">
    <property type="entry name" value="Mannose-1P_guanyltransferase"/>
</dbReference>
<dbReference type="Proteomes" id="UP000319836">
    <property type="component" value="Unassembled WGS sequence"/>
</dbReference>
<dbReference type="SUPFAM" id="SSF53448">
    <property type="entry name" value="Nucleotide-diphospho-sugar transferases"/>
    <property type="match status" value="1"/>
</dbReference>
<dbReference type="Pfam" id="PF00483">
    <property type="entry name" value="NTP_transferase"/>
    <property type="match status" value="1"/>
</dbReference>
<evidence type="ECO:0000313" key="2">
    <source>
        <dbReference type="EMBL" id="TMQ68831.1"/>
    </source>
</evidence>
<dbReference type="InterPro" id="IPR029044">
    <property type="entry name" value="Nucleotide-diphossugar_trans"/>
</dbReference>
<comment type="caution">
    <text evidence="2">The sequence shown here is derived from an EMBL/GenBank/DDBJ whole genome shotgun (WGS) entry which is preliminary data.</text>
</comment>
<gene>
    <name evidence="2" type="ORF">E6K80_13730</name>
</gene>
<proteinExistence type="predicted"/>
<organism evidence="2 3">
    <name type="scientific">Eiseniibacteriota bacterium</name>
    <dbReference type="NCBI Taxonomy" id="2212470"/>
    <lineage>
        <taxon>Bacteria</taxon>
        <taxon>Candidatus Eiseniibacteriota</taxon>
    </lineage>
</organism>
<dbReference type="EMBL" id="VBPA01000379">
    <property type="protein sequence ID" value="TMQ68831.1"/>
    <property type="molecule type" value="Genomic_DNA"/>
</dbReference>